<feature type="transmembrane region" description="Helical" evidence="7">
    <location>
        <begin position="54"/>
        <end position="75"/>
    </location>
</feature>
<evidence type="ECO:0008006" key="11">
    <source>
        <dbReference type="Google" id="ProtNLM"/>
    </source>
</evidence>
<comment type="similarity">
    <text evidence="6">Belongs to the DESIGUAL family.</text>
</comment>
<evidence type="ECO:0000256" key="4">
    <source>
        <dbReference type="ARBA" id="ARBA00022989"/>
    </source>
</evidence>
<dbReference type="EMBL" id="JAINDJ010000004">
    <property type="protein sequence ID" value="KAG9450143.1"/>
    <property type="molecule type" value="Genomic_DNA"/>
</dbReference>
<comment type="caution">
    <text evidence="9">The sequence shown here is derived from an EMBL/GenBank/DDBJ whole genome shotgun (WGS) entry which is preliminary data.</text>
</comment>
<evidence type="ECO:0000313" key="10">
    <source>
        <dbReference type="Proteomes" id="UP000825729"/>
    </source>
</evidence>
<reference evidence="9 10" key="1">
    <citation type="submission" date="2021-07" db="EMBL/GenBank/DDBJ databases">
        <title>The Aristolochia fimbriata genome: insights into angiosperm evolution, floral development and chemical biosynthesis.</title>
        <authorList>
            <person name="Jiao Y."/>
        </authorList>
    </citation>
    <scope>NUCLEOTIDE SEQUENCE [LARGE SCALE GENOMIC DNA]</scope>
    <source>
        <strain evidence="9">IBCAS-2021</strain>
        <tissue evidence="9">Leaf</tissue>
    </source>
</reference>
<evidence type="ECO:0000256" key="2">
    <source>
        <dbReference type="ARBA" id="ARBA00022692"/>
    </source>
</evidence>
<evidence type="ECO:0000256" key="1">
    <source>
        <dbReference type="ARBA" id="ARBA00004127"/>
    </source>
</evidence>
<feature type="chain" id="PRO_5043361415" description="Pantophysin" evidence="8">
    <location>
        <begin position="28"/>
        <end position="201"/>
    </location>
</feature>
<dbReference type="GO" id="GO:0012505">
    <property type="term" value="C:endomembrane system"/>
    <property type="evidence" value="ECO:0007669"/>
    <property type="project" value="UniProtKB-SubCell"/>
</dbReference>
<comment type="subcellular location">
    <subcellularLocation>
        <location evidence="1">Endomembrane system</location>
        <topology evidence="1">Multi-pass membrane protein</topology>
    </subcellularLocation>
</comment>
<keyword evidence="10" id="KW-1185">Reference proteome</keyword>
<evidence type="ECO:0000313" key="9">
    <source>
        <dbReference type="EMBL" id="KAG9450143.1"/>
    </source>
</evidence>
<feature type="signal peptide" evidence="8">
    <location>
        <begin position="1"/>
        <end position="27"/>
    </location>
</feature>
<evidence type="ECO:0000256" key="3">
    <source>
        <dbReference type="ARBA" id="ARBA00022729"/>
    </source>
</evidence>
<feature type="transmembrane region" description="Helical" evidence="7">
    <location>
        <begin position="95"/>
        <end position="116"/>
    </location>
</feature>
<evidence type="ECO:0000256" key="8">
    <source>
        <dbReference type="SAM" id="SignalP"/>
    </source>
</evidence>
<keyword evidence="3 8" id="KW-0732">Signal</keyword>
<dbReference type="AlphaFoldDB" id="A0AAV7EMS9"/>
<sequence length="201" mass="21431">MALGRGGQLALAIFAFGALAFVFGVVAENKKPAAGIPVQGKGFVTCRYPSDPTIALGSLGAIVFPFSAVLGWFAVFYNYNGVSVPRSALFKNTALFWFFIISVGLSIIGEIMMIWATASEGFIRSKNVHHDLDTDCATAKTGLFGGAAFVALDAALMWLICIMLTQNAREDFLDVSDPKGDYGQVTTSDIDAISAARRNDV</sequence>
<proteinExistence type="inferred from homology"/>
<dbReference type="Pfam" id="PF06749">
    <property type="entry name" value="DUF1218"/>
    <property type="match status" value="1"/>
</dbReference>
<accession>A0AAV7EMS9</accession>
<protein>
    <recommendedName>
        <fullName evidence="11">Pantophysin</fullName>
    </recommendedName>
</protein>
<name>A0AAV7EMS9_ARIFI</name>
<dbReference type="InterPro" id="IPR009606">
    <property type="entry name" value="DEAL/Modifying_wall_lignin1/2"/>
</dbReference>
<dbReference type="Proteomes" id="UP000825729">
    <property type="component" value="Unassembled WGS sequence"/>
</dbReference>
<evidence type="ECO:0000256" key="7">
    <source>
        <dbReference type="SAM" id="Phobius"/>
    </source>
</evidence>
<evidence type="ECO:0000256" key="6">
    <source>
        <dbReference type="ARBA" id="ARBA00029467"/>
    </source>
</evidence>
<dbReference type="InterPro" id="IPR052222">
    <property type="entry name" value="DESIGUAL"/>
</dbReference>
<keyword evidence="2 7" id="KW-0812">Transmembrane</keyword>
<keyword evidence="5 7" id="KW-0472">Membrane</keyword>
<feature type="transmembrane region" description="Helical" evidence="7">
    <location>
        <begin position="143"/>
        <end position="164"/>
    </location>
</feature>
<gene>
    <name evidence="9" type="ORF">H6P81_010108</name>
</gene>
<evidence type="ECO:0000256" key="5">
    <source>
        <dbReference type="ARBA" id="ARBA00023136"/>
    </source>
</evidence>
<dbReference type="PANTHER" id="PTHR31769">
    <property type="entry name" value="OS07G0462200 PROTEIN-RELATED"/>
    <property type="match status" value="1"/>
</dbReference>
<organism evidence="9 10">
    <name type="scientific">Aristolochia fimbriata</name>
    <name type="common">White veined hardy Dutchman's pipe vine</name>
    <dbReference type="NCBI Taxonomy" id="158543"/>
    <lineage>
        <taxon>Eukaryota</taxon>
        <taxon>Viridiplantae</taxon>
        <taxon>Streptophyta</taxon>
        <taxon>Embryophyta</taxon>
        <taxon>Tracheophyta</taxon>
        <taxon>Spermatophyta</taxon>
        <taxon>Magnoliopsida</taxon>
        <taxon>Magnoliidae</taxon>
        <taxon>Piperales</taxon>
        <taxon>Aristolochiaceae</taxon>
        <taxon>Aristolochia</taxon>
    </lineage>
</organism>
<keyword evidence="4 7" id="KW-1133">Transmembrane helix</keyword>